<name>A0A5P2UY36_9ACTN</name>
<organism evidence="2 3">
    <name type="scientific">Streptomyces subrutilus</name>
    <dbReference type="NCBI Taxonomy" id="36818"/>
    <lineage>
        <taxon>Bacteria</taxon>
        <taxon>Bacillati</taxon>
        <taxon>Actinomycetota</taxon>
        <taxon>Actinomycetes</taxon>
        <taxon>Kitasatosporales</taxon>
        <taxon>Streptomycetaceae</taxon>
        <taxon>Streptomyces</taxon>
    </lineage>
</organism>
<protein>
    <submittedName>
        <fullName evidence="2">Type VII secretion system-associated protein</fullName>
    </submittedName>
</protein>
<evidence type="ECO:0000313" key="2">
    <source>
        <dbReference type="EMBL" id="QEU82404.1"/>
    </source>
</evidence>
<dbReference type="Proteomes" id="UP000634660">
    <property type="component" value="Unassembled WGS sequence"/>
</dbReference>
<keyword evidence="3" id="KW-1185">Reference proteome</keyword>
<dbReference type="NCBIfam" id="NF033533">
    <property type="entry name" value="lone7_assoc_B"/>
    <property type="match status" value="1"/>
</dbReference>
<dbReference type="OrthoDB" id="4222018at2"/>
<dbReference type="EMBL" id="CP023701">
    <property type="protein sequence ID" value="QEU82404.1"/>
    <property type="molecule type" value="Genomic_DNA"/>
</dbReference>
<dbReference type="KEGG" id="ssub:CP968_32795"/>
<evidence type="ECO:0000313" key="1">
    <source>
        <dbReference type="EMBL" id="GGZ70682.1"/>
    </source>
</evidence>
<dbReference type="Proteomes" id="UP000326831">
    <property type="component" value="Chromosome"/>
</dbReference>
<dbReference type="AlphaFoldDB" id="A0A5P2UY36"/>
<sequence>MAENAPVNLDKAWLEKFLNEDVKEFMAAIKKIMGDGVGADGVVIPSLDSLLSTGDHGDWVLPGAELPLTIGGMTKDGATNGQHLKQAVEEIIGAVTTILEDQKRLFDDIDDNLRTSIESLFTTQGENLGKIDGAKFKDIFSDVDESLGGSKKKDD</sequence>
<dbReference type="RefSeq" id="WP_150521412.1">
    <property type="nucleotide sequence ID" value="NZ_BMVX01000011.1"/>
</dbReference>
<gene>
    <name evidence="2" type="ORF">CP968_32795</name>
    <name evidence="1" type="ORF">GCM10010371_33330</name>
</gene>
<accession>A0A5P2UY36</accession>
<reference evidence="2 3" key="2">
    <citation type="submission" date="2017-09" db="EMBL/GenBank/DDBJ databases">
        <authorList>
            <person name="Lee N."/>
            <person name="Cho B.-K."/>
        </authorList>
    </citation>
    <scope>NUCLEOTIDE SEQUENCE [LARGE SCALE GENOMIC DNA]</scope>
    <source>
        <strain evidence="2 3">ATCC 27467</strain>
    </source>
</reference>
<proteinExistence type="predicted"/>
<reference evidence="1" key="1">
    <citation type="journal article" date="2014" name="Int. J. Syst. Evol. Microbiol.">
        <title>Complete genome sequence of Corynebacterium casei LMG S-19264T (=DSM 44701T), isolated from a smear-ripened cheese.</title>
        <authorList>
            <consortium name="US DOE Joint Genome Institute (JGI-PGF)"/>
            <person name="Walter F."/>
            <person name="Albersmeier A."/>
            <person name="Kalinowski J."/>
            <person name="Ruckert C."/>
        </authorList>
    </citation>
    <scope>NUCLEOTIDE SEQUENCE</scope>
    <source>
        <strain evidence="1">JCM 4834</strain>
    </source>
</reference>
<reference evidence="1" key="3">
    <citation type="submission" date="2020-09" db="EMBL/GenBank/DDBJ databases">
        <authorList>
            <person name="Sun Q."/>
            <person name="Ohkuma M."/>
        </authorList>
    </citation>
    <scope>NUCLEOTIDE SEQUENCE</scope>
    <source>
        <strain evidence="1">JCM 4834</strain>
    </source>
</reference>
<evidence type="ECO:0000313" key="3">
    <source>
        <dbReference type="Proteomes" id="UP000326831"/>
    </source>
</evidence>
<dbReference type="InterPro" id="IPR049801">
    <property type="entry name" value="T7SS_assoc-like"/>
</dbReference>
<dbReference type="EMBL" id="BMVX01000011">
    <property type="protein sequence ID" value="GGZ70682.1"/>
    <property type="molecule type" value="Genomic_DNA"/>
</dbReference>